<dbReference type="AlphaFoldDB" id="A0ABD2R0N4"/>
<gene>
    <name evidence="2" type="ORF">AABB24_039086</name>
</gene>
<proteinExistence type="predicted"/>
<dbReference type="Proteomes" id="UP001627284">
    <property type="component" value="Unassembled WGS sequence"/>
</dbReference>
<feature type="compositionally biased region" description="Low complexity" evidence="1">
    <location>
        <begin position="26"/>
        <end position="43"/>
    </location>
</feature>
<feature type="non-terminal residue" evidence="2">
    <location>
        <position position="1"/>
    </location>
</feature>
<accession>A0ABD2R0N4</accession>
<name>A0ABD2R0N4_9SOLN</name>
<sequence>PNSLILTPTISSPNTPNSNTTDPVCSSSSRRQRSSSMLQLQSKTQQQLSTVSAVLFSHQATRFRPCQWEIAPRSISRTEGSIDPIHVALSSFEIGQKSQKKVSLQKGFIGFLQVES</sequence>
<protein>
    <submittedName>
        <fullName evidence="2">Uncharacterized protein</fullName>
    </submittedName>
</protein>
<reference evidence="2 3" key="1">
    <citation type="submission" date="2024-05" db="EMBL/GenBank/DDBJ databases">
        <title>De novo assembly of an allotetraploid wild potato.</title>
        <authorList>
            <person name="Hosaka A.J."/>
        </authorList>
    </citation>
    <scope>NUCLEOTIDE SEQUENCE [LARGE SCALE GENOMIC DNA]</scope>
    <source>
        <tissue evidence="2">Young leaves</tissue>
    </source>
</reference>
<feature type="compositionally biased region" description="Polar residues" evidence="1">
    <location>
        <begin position="1"/>
        <end position="25"/>
    </location>
</feature>
<dbReference type="EMBL" id="JBJKTR010000023">
    <property type="protein sequence ID" value="KAL3325314.1"/>
    <property type="molecule type" value="Genomic_DNA"/>
</dbReference>
<feature type="region of interest" description="Disordered" evidence="1">
    <location>
        <begin position="1"/>
        <end position="43"/>
    </location>
</feature>
<organism evidence="2 3">
    <name type="scientific">Solanum stoloniferum</name>
    <dbReference type="NCBI Taxonomy" id="62892"/>
    <lineage>
        <taxon>Eukaryota</taxon>
        <taxon>Viridiplantae</taxon>
        <taxon>Streptophyta</taxon>
        <taxon>Embryophyta</taxon>
        <taxon>Tracheophyta</taxon>
        <taxon>Spermatophyta</taxon>
        <taxon>Magnoliopsida</taxon>
        <taxon>eudicotyledons</taxon>
        <taxon>Gunneridae</taxon>
        <taxon>Pentapetalae</taxon>
        <taxon>asterids</taxon>
        <taxon>lamiids</taxon>
        <taxon>Solanales</taxon>
        <taxon>Solanaceae</taxon>
        <taxon>Solanoideae</taxon>
        <taxon>Solaneae</taxon>
        <taxon>Solanum</taxon>
    </lineage>
</organism>
<evidence type="ECO:0000313" key="3">
    <source>
        <dbReference type="Proteomes" id="UP001627284"/>
    </source>
</evidence>
<keyword evidence="3" id="KW-1185">Reference proteome</keyword>
<evidence type="ECO:0000313" key="2">
    <source>
        <dbReference type="EMBL" id="KAL3325314.1"/>
    </source>
</evidence>
<comment type="caution">
    <text evidence="2">The sequence shown here is derived from an EMBL/GenBank/DDBJ whole genome shotgun (WGS) entry which is preliminary data.</text>
</comment>
<evidence type="ECO:0000256" key="1">
    <source>
        <dbReference type="SAM" id="MobiDB-lite"/>
    </source>
</evidence>